<dbReference type="InParanoid" id="A0A0E1RVJ9"/>
<dbReference type="InterPro" id="IPR021264">
    <property type="entry name" value="AFUB_079030/YDR124W-like"/>
</dbReference>
<feature type="compositionally biased region" description="Polar residues" evidence="1">
    <location>
        <begin position="214"/>
        <end position="227"/>
    </location>
</feature>
<evidence type="ECO:0000313" key="4">
    <source>
        <dbReference type="Proteomes" id="UP000001261"/>
    </source>
</evidence>
<evidence type="ECO:0000259" key="2">
    <source>
        <dbReference type="Pfam" id="PF11001"/>
    </source>
</evidence>
<dbReference type="PANTHER" id="PTHR36102:SF5">
    <property type="entry name" value="YDR124W-LIKE HELICAL BUNDLE DOMAIN-CONTAINING PROTEIN"/>
    <property type="match status" value="1"/>
</dbReference>
<gene>
    <name evidence="3" type="ORF">CIMG_13171</name>
</gene>
<evidence type="ECO:0000256" key="1">
    <source>
        <dbReference type="SAM" id="MobiDB-lite"/>
    </source>
</evidence>
<protein>
    <recommendedName>
        <fullName evidence="2">Subtelomeric hrmA-associated cluster protein AFUB-079030/YDR124W-like helical bundle domain-containing protein</fullName>
    </recommendedName>
</protein>
<name>A0A0E1RVJ9_COCIM</name>
<dbReference type="RefSeq" id="XP_001241590.2">
    <property type="nucleotide sequence ID" value="XM_001241589.2"/>
</dbReference>
<feature type="region of interest" description="Disordered" evidence="1">
    <location>
        <begin position="202"/>
        <end position="227"/>
    </location>
</feature>
<dbReference type="VEuPathDB" id="FungiDB:CIMG_13171"/>
<dbReference type="OrthoDB" id="5338458at2759"/>
<sequence length="296" mass="33664">MIAINHAGHITYHTSSSVRKGCYDIFSDDVEARFLQSAGMAHLCHTSLEEARQSPFSEINKDSEVGEHHFALKIGDRERVGAYYHAAFCGFLQFNCRAICKPWIDVIEPKKQVKHPYNGGESTKPDWWPAGVIHKEPDHLKKPDRVQLLVHIIRTAMADKLLEAGKEVRRKIKPKERWNILEEICTVRRMEERYERGEIGERRTPATSPWGFQLQPQPLVTPGSTPVTEQETFLSSHVSAPAISESKVPLNELPVADMNGTRTQLRRGYLTDTAGLQYHFAFAPQSWPPIATRSTW</sequence>
<dbReference type="PANTHER" id="PTHR36102">
    <property type="entry name" value="CHROMOSOME 10, WHOLE GENOME SHOTGUN SEQUENCE"/>
    <property type="match status" value="1"/>
</dbReference>
<reference evidence="4" key="2">
    <citation type="journal article" date="2010" name="Genome Res.">
        <title>Population genomic sequencing of Coccidioides fungi reveals recent hybridization and transposon control.</title>
        <authorList>
            <person name="Neafsey D.E."/>
            <person name="Barker B.M."/>
            <person name="Sharpton T.J."/>
            <person name="Stajich J.E."/>
            <person name="Park D.J."/>
            <person name="Whiston E."/>
            <person name="Hung C.-Y."/>
            <person name="McMahan C."/>
            <person name="White J."/>
            <person name="Sykes S."/>
            <person name="Heiman D."/>
            <person name="Young S."/>
            <person name="Zeng Q."/>
            <person name="Abouelleil A."/>
            <person name="Aftuck L."/>
            <person name="Bessette D."/>
            <person name="Brown A."/>
            <person name="FitzGerald M."/>
            <person name="Lui A."/>
            <person name="Macdonald J.P."/>
            <person name="Priest M."/>
            <person name="Orbach M.J."/>
            <person name="Galgiani J.N."/>
            <person name="Kirkland T.N."/>
            <person name="Cole G.T."/>
            <person name="Birren B.W."/>
            <person name="Henn M.R."/>
            <person name="Taylor J.W."/>
            <person name="Rounsley S.D."/>
        </authorList>
    </citation>
    <scope>GENOME REANNOTATION</scope>
    <source>
        <strain evidence="4">RS</strain>
    </source>
</reference>
<dbReference type="Proteomes" id="UP000001261">
    <property type="component" value="Unassembled WGS sequence"/>
</dbReference>
<proteinExistence type="predicted"/>
<evidence type="ECO:0000313" key="3">
    <source>
        <dbReference type="EMBL" id="EAS30007.2"/>
    </source>
</evidence>
<dbReference type="KEGG" id="cim:CIMG_13171"/>
<reference evidence="4" key="1">
    <citation type="journal article" date="2009" name="Genome Res.">
        <title>Comparative genomic analyses of the human fungal pathogens Coccidioides and their relatives.</title>
        <authorList>
            <person name="Sharpton T.J."/>
            <person name="Stajich J.E."/>
            <person name="Rounsley S.D."/>
            <person name="Gardner M.J."/>
            <person name="Wortman J.R."/>
            <person name="Jordar V.S."/>
            <person name="Maiti R."/>
            <person name="Kodira C.D."/>
            <person name="Neafsey D.E."/>
            <person name="Zeng Q."/>
            <person name="Hung C.-Y."/>
            <person name="McMahan C."/>
            <person name="Muszewska A."/>
            <person name="Grynberg M."/>
            <person name="Mandel M.A."/>
            <person name="Kellner E.M."/>
            <person name="Barker B.M."/>
            <person name="Galgiani J.N."/>
            <person name="Orbach M.J."/>
            <person name="Kirkland T.N."/>
            <person name="Cole G.T."/>
            <person name="Henn M.R."/>
            <person name="Birren B.W."/>
            <person name="Taylor J.W."/>
        </authorList>
    </citation>
    <scope>NUCLEOTIDE SEQUENCE [LARGE SCALE GENOMIC DNA]</scope>
    <source>
        <strain evidence="4">RS</strain>
    </source>
</reference>
<dbReference type="Pfam" id="PF11001">
    <property type="entry name" value="AFUB_07903_YDR124W_hel"/>
    <property type="match status" value="1"/>
</dbReference>
<dbReference type="GeneID" id="24164798"/>
<dbReference type="AlphaFoldDB" id="A0A0E1RVJ9"/>
<feature type="domain" description="Subtelomeric hrmA-associated cluster protein AFUB-079030/YDR124W-like helical bundle" evidence="2">
    <location>
        <begin position="73"/>
        <end position="190"/>
    </location>
</feature>
<organism evidence="3 4">
    <name type="scientific">Coccidioides immitis (strain RS)</name>
    <name type="common">Valley fever fungus</name>
    <dbReference type="NCBI Taxonomy" id="246410"/>
    <lineage>
        <taxon>Eukaryota</taxon>
        <taxon>Fungi</taxon>
        <taxon>Dikarya</taxon>
        <taxon>Ascomycota</taxon>
        <taxon>Pezizomycotina</taxon>
        <taxon>Eurotiomycetes</taxon>
        <taxon>Eurotiomycetidae</taxon>
        <taxon>Onygenales</taxon>
        <taxon>Onygenaceae</taxon>
        <taxon>Coccidioides</taxon>
    </lineage>
</organism>
<accession>A0A0E1RVJ9</accession>
<dbReference type="STRING" id="246410.A0A0E1RVJ9"/>
<dbReference type="InterPro" id="IPR047092">
    <property type="entry name" value="AFUB_07903/YDR124W-like_hel"/>
</dbReference>
<dbReference type="EMBL" id="GG704913">
    <property type="protein sequence ID" value="EAS30007.2"/>
    <property type="molecule type" value="Genomic_DNA"/>
</dbReference>
<keyword evidence="4" id="KW-1185">Reference proteome</keyword>